<gene>
    <name evidence="1" type="ORF">GCM10009019_12830</name>
</gene>
<accession>A0AAV3T1K3</accession>
<proteinExistence type="predicted"/>
<evidence type="ECO:0000313" key="2">
    <source>
        <dbReference type="Proteomes" id="UP001500194"/>
    </source>
</evidence>
<sequence length="115" mass="12691">MSGYECPVCGVPQAEADHLANHVAFAAMLDEADHEAWLDEHAPDWNEMSQAELGEVVVEHAPESDVEFEEGDHAHAEQHFAQEGGYGRDDLGGDQQAIVEEAMELTREMQDGEDE</sequence>
<dbReference type="RefSeq" id="WP_227261026.1">
    <property type="nucleotide sequence ID" value="NZ_BAAADU010000002.1"/>
</dbReference>
<dbReference type="Pfam" id="PF19126">
    <property type="entry name" value="DUF5810"/>
    <property type="match status" value="1"/>
</dbReference>
<dbReference type="InterPro" id="IPR043833">
    <property type="entry name" value="DUF5810"/>
</dbReference>
<keyword evidence="2" id="KW-1185">Reference proteome</keyword>
<reference evidence="1 2" key="1">
    <citation type="journal article" date="2019" name="Int. J. Syst. Evol. Microbiol.">
        <title>The Global Catalogue of Microorganisms (GCM) 10K type strain sequencing project: providing services to taxonomists for standard genome sequencing and annotation.</title>
        <authorList>
            <consortium name="The Broad Institute Genomics Platform"/>
            <consortium name="The Broad Institute Genome Sequencing Center for Infectious Disease"/>
            <person name="Wu L."/>
            <person name="Ma J."/>
        </authorList>
    </citation>
    <scope>NUCLEOTIDE SEQUENCE [LARGE SCALE GENOMIC DNA]</scope>
    <source>
        <strain evidence="1 2">JCM 16327</strain>
    </source>
</reference>
<comment type="caution">
    <text evidence="1">The sequence shown here is derived from an EMBL/GenBank/DDBJ whole genome shotgun (WGS) entry which is preliminary data.</text>
</comment>
<dbReference type="EMBL" id="BAAADU010000002">
    <property type="protein sequence ID" value="GAA0651306.1"/>
    <property type="molecule type" value="Genomic_DNA"/>
</dbReference>
<protein>
    <submittedName>
        <fullName evidence="1">DUF5810 domain-containing protein</fullName>
    </submittedName>
</protein>
<evidence type="ECO:0000313" key="1">
    <source>
        <dbReference type="EMBL" id="GAA0651306.1"/>
    </source>
</evidence>
<dbReference type="Proteomes" id="UP001500194">
    <property type="component" value="Unassembled WGS sequence"/>
</dbReference>
<dbReference type="GeneID" id="68574048"/>
<organism evidence="1 2">
    <name type="scientific">Salarchaeum japonicum</name>
    <dbReference type="NCBI Taxonomy" id="555573"/>
    <lineage>
        <taxon>Archaea</taxon>
        <taxon>Methanobacteriati</taxon>
        <taxon>Methanobacteriota</taxon>
        <taxon>Stenosarchaea group</taxon>
        <taxon>Halobacteria</taxon>
        <taxon>Halobacteriales</taxon>
        <taxon>Halobacteriaceae</taxon>
    </lineage>
</organism>
<name>A0AAV3T1K3_9EURY</name>
<dbReference type="AlphaFoldDB" id="A0AAV3T1K3"/>